<evidence type="ECO:0000256" key="3">
    <source>
        <dbReference type="ARBA" id="ARBA00023163"/>
    </source>
</evidence>
<keyword evidence="3" id="KW-0804">Transcription</keyword>
<comment type="caution">
    <text evidence="6">The sequence shown here is derived from an EMBL/GenBank/DDBJ whole genome shotgun (WGS) entry which is preliminary data.</text>
</comment>
<evidence type="ECO:0000259" key="5">
    <source>
        <dbReference type="PROSITE" id="PS50949"/>
    </source>
</evidence>
<dbReference type="CDD" id="cd07377">
    <property type="entry name" value="WHTH_GntR"/>
    <property type="match status" value="1"/>
</dbReference>
<dbReference type="GO" id="GO:0003677">
    <property type="term" value="F:DNA binding"/>
    <property type="evidence" value="ECO:0007669"/>
    <property type="project" value="UniProtKB-KW"/>
</dbReference>
<dbReference type="EMBL" id="VDFW01000001">
    <property type="protein sequence ID" value="TNC29452.1"/>
    <property type="molecule type" value="Genomic_DNA"/>
</dbReference>
<dbReference type="PANTHER" id="PTHR43537">
    <property type="entry name" value="TRANSCRIPTIONAL REGULATOR, GNTR FAMILY"/>
    <property type="match status" value="1"/>
</dbReference>
<dbReference type="Pfam" id="PF07729">
    <property type="entry name" value="FCD"/>
    <property type="match status" value="1"/>
</dbReference>
<evidence type="ECO:0000256" key="1">
    <source>
        <dbReference type="ARBA" id="ARBA00023015"/>
    </source>
</evidence>
<keyword evidence="1" id="KW-0805">Transcription regulation</keyword>
<dbReference type="PRINTS" id="PR00035">
    <property type="entry name" value="HTHGNTR"/>
</dbReference>
<dbReference type="Proteomes" id="UP000305546">
    <property type="component" value="Unassembled WGS sequence"/>
</dbReference>
<dbReference type="Gene3D" id="1.20.120.530">
    <property type="entry name" value="GntR ligand-binding domain-like"/>
    <property type="match status" value="1"/>
</dbReference>
<dbReference type="SMART" id="SM00345">
    <property type="entry name" value="HTH_GNTR"/>
    <property type="match status" value="1"/>
</dbReference>
<dbReference type="InterPro" id="IPR036390">
    <property type="entry name" value="WH_DNA-bd_sf"/>
</dbReference>
<keyword evidence="7" id="KW-1185">Reference proteome</keyword>
<dbReference type="InterPro" id="IPR008920">
    <property type="entry name" value="TF_FadR/GntR_C"/>
</dbReference>
<dbReference type="OrthoDB" id="3567645at2"/>
<dbReference type="PANTHER" id="PTHR43537:SF5">
    <property type="entry name" value="UXU OPERON TRANSCRIPTIONAL REGULATOR"/>
    <property type="match status" value="1"/>
</dbReference>
<evidence type="ECO:0000313" key="7">
    <source>
        <dbReference type="Proteomes" id="UP000305546"/>
    </source>
</evidence>
<dbReference type="Gene3D" id="1.10.10.10">
    <property type="entry name" value="Winged helix-like DNA-binding domain superfamily/Winged helix DNA-binding domain"/>
    <property type="match status" value="1"/>
</dbReference>
<dbReference type="AlphaFoldDB" id="A0A5C4MBH8"/>
<dbReference type="SUPFAM" id="SSF48008">
    <property type="entry name" value="GntR ligand-binding domain-like"/>
    <property type="match status" value="1"/>
</dbReference>
<gene>
    <name evidence="6" type="ORF">FG385_00260</name>
</gene>
<dbReference type="RefSeq" id="WP_139094523.1">
    <property type="nucleotide sequence ID" value="NZ_VDFW01000001.1"/>
</dbReference>
<organism evidence="6 7">
    <name type="scientific">Amycolatopsis alkalitolerans</name>
    <dbReference type="NCBI Taxonomy" id="2547244"/>
    <lineage>
        <taxon>Bacteria</taxon>
        <taxon>Bacillati</taxon>
        <taxon>Actinomycetota</taxon>
        <taxon>Actinomycetes</taxon>
        <taxon>Pseudonocardiales</taxon>
        <taxon>Pseudonocardiaceae</taxon>
        <taxon>Amycolatopsis</taxon>
    </lineage>
</organism>
<dbReference type="SUPFAM" id="SSF46785">
    <property type="entry name" value="Winged helix' DNA-binding domain"/>
    <property type="match status" value="1"/>
</dbReference>
<feature type="region of interest" description="Disordered" evidence="4">
    <location>
        <begin position="1"/>
        <end position="23"/>
    </location>
</feature>
<proteinExistence type="predicted"/>
<reference evidence="6 7" key="1">
    <citation type="submission" date="2019-06" db="EMBL/GenBank/DDBJ databases">
        <title>Amycolatopsis alkalitolerans sp. nov., isolated from Gastrodia elata Blume.</title>
        <authorList>
            <person name="Narsing Rao M.P."/>
            <person name="Li W.J."/>
        </authorList>
    </citation>
    <scope>NUCLEOTIDE SEQUENCE [LARGE SCALE GENOMIC DNA]</scope>
    <source>
        <strain evidence="6 7">SYSUP0005</strain>
    </source>
</reference>
<feature type="domain" description="HTH gntR-type" evidence="5">
    <location>
        <begin position="22"/>
        <end position="92"/>
    </location>
</feature>
<dbReference type="SMART" id="SM00895">
    <property type="entry name" value="FCD"/>
    <property type="match status" value="1"/>
</dbReference>
<evidence type="ECO:0000313" key="6">
    <source>
        <dbReference type="EMBL" id="TNC29452.1"/>
    </source>
</evidence>
<evidence type="ECO:0000256" key="4">
    <source>
        <dbReference type="SAM" id="MobiDB-lite"/>
    </source>
</evidence>
<dbReference type="InterPro" id="IPR000524">
    <property type="entry name" value="Tscrpt_reg_HTH_GntR"/>
</dbReference>
<protein>
    <submittedName>
        <fullName evidence="6">FadR family transcriptional regulator</fullName>
    </submittedName>
</protein>
<dbReference type="InterPro" id="IPR011711">
    <property type="entry name" value="GntR_C"/>
</dbReference>
<dbReference type="PROSITE" id="PS50949">
    <property type="entry name" value="HTH_GNTR"/>
    <property type="match status" value="1"/>
</dbReference>
<accession>A0A5C4MBH8</accession>
<keyword evidence="2" id="KW-0238">DNA-binding</keyword>
<dbReference type="InterPro" id="IPR036388">
    <property type="entry name" value="WH-like_DNA-bd_sf"/>
</dbReference>
<dbReference type="Pfam" id="PF00392">
    <property type="entry name" value="GntR"/>
    <property type="match status" value="1"/>
</dbReference>
<name>A0A5C4MBH8_9PSEU</name>
<evidence type="ECO:0000256" key="2">
    <source>
        <dbReference type="ARBA" id="ARBA00023125"/>
    </source>
</evidence>
<sequence length="250" mass="28052">MARPLATGEEARQSRPIGRRVVRPRQQVEEQIRELIYSGELRPGERLPPEAELARQFEVSRTTVREALRALSTQNLIDKQPGAGGGSFVRSVNHEALGTQLQESLHHLLSLGSVDANEVAMVRQYLEVPSTRLAAEHRTDEDLQTLREIVNRQRTISVDDPDVPDLDQRFHAAIAKASGNRVLASFVHALHRETEPVHYLDLSPKVGTQSVRQHQQIIKAIEGRDPDAAEEAIIAHLTYLREHLLHASLK</sequence>
<dbReference type="GO" id="GO:0003700">
    <property type="term" value="F:DNA-binding transcription factor activity"/>
    <property type="evidence" value="ECO:0007669"/>
    <property type="project" value="InterPro"/>
</dbReference>